<dbReference type="Gene3D" id="3.30.710.10">
    <property type="entry name" value="Potassium Channel Kv1.1, Chain A"/>
    <property type="match status" value="2"/>
</dbReference>
<dbReference type="GO" id="GO:0005737">
    <property type="term" value="C:cytoplasm"/>
    <property type="evidence" value="ECO:0007669"/>
    <property type="project" value="TreeGrafter"/>
</dbReference>
<dbReference type="PROSITE" id="PS51886">
    <property type="entry name" value="TLDC"/>
    <property type="match status" value="1"/>
</dbReference>
<proteinExistence type="predicted"/>
<dbReference type="InterPro" id="IPR011333">
    <property type="entry name" value="SKP1/BTB/POZ_sf"/>
</dbReference>
<dbReference type="EMBL" id="BEXD01004303">
    <property type="protein sequence ID" value="GBC09466.1"/>
    <property type="molecule type" value="Genomic_DNA"/>
</dbReference>
<accession>A0A2Z6S2L6</accession>
<dbReference type="PROSITE" id="PS50097">
    <property type="entry name" value="BTB"/>
    <property type="match status" value="2"/>
</dbReference>
<dbReference type="InterPro" id="IPR052407">
    <property type="entry name" value="BTB_POZ_domain_cont_9"/>
</dbReference>
<feature type="domain" description="BTB" evidence="1">
    <location>
        <begin position="357"/>
        <end position="426"/>
    </location>
</feature>
<feature type="domain" description="TLDc" evidence="2">
    <location>
        <begin position="502"/>
        <end position="672"/>
    </location>
</feature>
<dbReference type="SMART" id="SM00225">
    <property type="entry name" value="BTB"/>
    <property type="match status" value="2"/>
</dbReference>
<dbReference type="InterPro" id="IPR006571">
    <property type="entry name" value="TLDc_dom"/>
</dbReference>
<keyword evidence="4" id="KW-1185">Reference proteome</keyword>
<gene>
    <name evidence="3" type="ORF">RclHR1_00890002</name>
</gene>
<dbReference type="Pfam" id="PF07534">
    <property type="entry name" value="TLD"/>
    <property type="match status" value="1"/>
</dbReference>
<feature type="domain" description="BTB" evidence="1">
    <location>
        <begin position="23"/>
        <end position="94"/>
    </location>
</feature>
<evidence type="ECO:0008006" key="5">
    <source>
        <dbReference type="Google" id="ProtNLM"/>
    </source>
</evidence>
<dbReference type="Proteomes" id="UP000247702">
    <property type="component" value="Unassembled WGS sequence"/>
</dbReference>
<dbReference type="Pfam" id="PF07707">
    <property type="entry name" value="BACK"/>
    <property type="match status" value="1"/>
</dbReference>
<protein>
    <recommendedName>
        <fullName evidence="5">BTB domain-containing protein</fullName>
    </recommendedName>
</protein>
<evidence type="ECO:0000313" key="3">
    <source>
        <dbReference type="EMBL" id="GBC09466.1"/>
    </source>
</evidence>
<reference evidence="3 4" key="1">
    <citation type="submission" date="2017-11" db="EMBL/GenBank/DDBJ databases">
        <title>The genome of Rhizophagus clarus HR1 reveals common genetic basis of auxotrophy among arbuscular mycorrhizal fungi.</title>
        <authorList>
            <person name="Kobayashi Y."/>
        </authorList>
    </citation>
    <scope>NUCLEOTIDE SEQUENCE [LARGE SCALE GENOMIC DNA]</scope>
    <source>
        <strain evidence="3 4">HR1</strain>
    </source>
</reference>
<dbReference type="CDD" id="cd18186">
    <property type="entry name" value="BTB_POZ_ZBTB_KLHL-like"/>
    <property type="match status" value="2"/>
</dbReference>
<dbReference type="SUPFAM" id="SSF54695">
    <property type="entry name" value="POZ domain"/>
    <property type="match status" value="2"/>
</dbReference>
<name>A0A2Z6S2L6_9GLOM</name>
<dbReference type="InterPro" id="IPR000210">
    <property type="entry name" value="BTB/POZ_dom"/>
</dbReference>
<organism evidence="3 4">
    <name type="scientific">Rhizophagus clarus</name>
    <dbReference type="NCBI Taxonomy" id="94130"/>
    <lineage>
        <taxon>Eukaryota</taxon>
        <taxon>Fungi</taxon>
        <taxon>Fungi incertae sedis</taxon>
        <taxon>Mucoromycota</taxon>
        <taxon>Glomeromycotina</taxon>
        <taxon>Glomeromycetes</taxon>
        <taxon>Glomerales</taxon>
        <taxon>Glomeraceae</taxon>
        <taxon>Rhizophagus</taxon>
    </lineage>
</organism>
<sequence length="672" mass="79298">MSTQFFSKLSQNYIELLKDDEYYDTTIEVGEDPNVKIFHAHMNILYYRSPYLRRILASEKKNNGLIYIKLPNILPEIFQIILEYIYGGILSLDGHDAPDFLKILATADMLHLQELVNYLQKYLIENKSEWLEQHFGLTHQISLQSNNLLELQEFCTNLMAQFPDKIFKSFDFISLPEKSLISLIKRDDLQMKEIEVWEHVLKWGLAQNPTLISGPNTWSDDDFRTMENTLQHCLPLVEWMEQNFGLVCQTSFKSNSLLELQQFCLDSMTKSPQKIFRSLDFTSFSEKPLVLLIKRDDLQMKEVEIWEHVLKWGLAQNPTLFLDPVTWTDEDFKMMKNTLRSCLPLVRFFSLSSVEFAQKVLGEDPNVKIFRAHTNILCYRSPYLRRVLVAEKKHNGLVHIKLQNISPEIFQIILEYIYGDPNAWSDDDFKTMENTLQHCLLLVRFFSLSSEEFSQKVHPYKKLLKHQFYEELLNSYLDPNREPIDNILLPRNMTVDNIIDSRIVNLNIVSIISRWIDRTELNYKFSHLRELYFPYQFKLLLRGSRDGFTPKKFHELCGGIHNTVTFIKLKDSEEIIGGYSPIKWETPRNWGATKDSFIFSFKNKDNFKDTVISNVKDLDYAIWFHSLSGPYFGKDINIHASNEFTDYDTICCKKFHYDKKIRDSGEKFYRRL</sequence>
<dbReference type="AlphaFoldDB" id="A0A2Z6S2L6"/>
<evidence type="ECO:0000313" key="4">
    <source>
        <dbReference type="Proteomes" id="UP000247702"/>
    </source>
</evidence>
<dbReference type="Pfam" id="PF00651">
    <property type="entry name" value="BTB"/>
    <property type="match status" value="2"/>
</dbReference>
<evidence type="ECO:0000259" key="1">
    <source>
        <dbReference type="PROSITE" id="PS50097"/>
    </source>
</evidence>
<dbReference type="InterPro" id="IPR011705">
    <property type="entry name" value="BACK"/>
</dbReference>
<comment type="caution">
    <text evidence="3">The sequence shown here is derived from an EMBL/GenBank/DDBJ whole genome shotgun (WGS) entry which is preliminary data.</text>
</comment>
<dbReference type="PANTHER" id="PTHR46306">
    <property type="entry name" value="BTB/POZ DOMAIN-CONTAINING PROTEIN 9"/>
    <property type="match status" value="1"/>
</dbReference>
<evidence type="ECO:0000259" key="2">
    <source>
        <dbReference type="PROSITE" id="PS51886"/>
    </source>
</evidence>
<dbReference type="Gene3D" id="1.25.40.420">
    <property type="match status" value="2"/>
</dbReference>
<dbReference type="PANTHER" id="PTHR46306:SF1">
    <property type="entry name" value="BTB_POZ DOMAIN-CONTAINING PROTEIN 9"/>
    <property type="match status" value="1"/>
</dbReference>